<evidence type="ECO:0000256" key="1">
    <source>
        <dbReference type="SAM" id="MobiDB-lite"/>
    </source>
</evidence>
<gene>
    <name evidence="3" type="ORF">C8E83_0014</name>
</gene>
<comment type="caution">
    <text evidence="3">The sequence shown here is derived from an EMBL/GenBank/DDBJ whole genome shotgun (WGS) entry which is preliminary data.</text>
</comment>
<keyword evidence="4" id="KW-1185">Reference proteome</keyword>
<evidence type="ECO:0000313" key="4">
    <source>
        <dbReference type="Proteomes" id="UP000280008"/>
    </source>
</evidence>
<feature type="region of interest" description="Disordered" evidence="1">
    <location>
        <begin position="44"/>
        <end position="91"/>
    </location>
</feature>
<name>A0A495IA88_9MICO</name>
<evidence type="ECO:0000313" key="3">
    <source>
        <dbReference type="EMBL" id="RKR72933.1"/>
    </source>
</evidence>
<dbReference type="RefSeq" id="WP_121367856.1">
    <property type="nucleotide sequence ID" value="NZ_RBKS01000001.1"/>
</dbReference>
<keyword evidence="2" id="KW-0812">Transmembrane</keyword>
<feature type="transmembrane region" description="Helical" evidence="2">
    <location>
        <begin position="20"/>
        <end position="40"/>
    </location>
</feature>
<dbReference type="OrthoDB" id="3831250at2"/>
<dbReference type="AlphaFoldDB" id="A0A495IA88"/>
<proteinExistence type="predicted"/>
<reference evidence="3 4" key="1">
    <citation type="submission" date="2018-10" db="EMBL/GenBank/DDBJ databases">
        <title>Sequencing the genomes of 1000 actinobacteria strains.</title>
        <authorList>
            <person name="Klenk H.-P."/>
        </authorList>
    </citation>
    <scope>NUCLEOTIDE SEQUENCE [LARGE SCALE GENOMIC DNA]</scope>
    <source>
        <strain evidence="3 4">DSM 17894</strain>
    </source>
</reference>
<keyword evidence="2" id="KW-0472">Membrane</keyword>
<dbReference type="EMBL" id="RBKS01000001">
    <property type="protein sequence ID" value="RKR72933.1"/>
    <property type="molecule type" value="Genomic_DNA"/>
</dbReference>
<feature type="compositionally biased region" description="Polar residues" evidence="1">
    <location>
        <begin position="49"/>
        <end position="64"/>
    </location>
</feature>
<sequence length="221" mass="22601">MSDNSSPQPAARRITRRGVIVVSAIVVVVALVVVFLIRSLDPSHDPAPSISQSVLPTPTPSSVYTPAPTTKAPAATGKVVTPTGTAKPGTQAKAVPLTATATPVSGVHVTLAHLQAVQGKGDGVGEISGPAIRFDVVFQNDTSAAIPLSSVVVNVTYGSSKTPADELTSNEKPLPASIDKGQSGTGTYTFTLPEADRSDVQITVDYHVGIPITVFSGSAPR</sequence>
<keyword evidence="2" id="KW-1133">Transmembrane helix</keyword>
<evidence type="ECO:0000256" key="2">
    <source>
        <dbReference type="SAM" id="Phobius"/>
    </source>
</evidence>
<evidence type="ECO:0008006" key="5">
    <source>
        <dbReference type="Google" id="ProtNLM"/>
    </source>
</evidence>
<accession>A0A495IA88</accession>
<organism evidence="3 4">
    <name type="scientific">Frondihabitans australicus</name>
    <dbReference type="NCBI Taxonomy" id="386892"/>
    <lineage>
        <taxon>Bacteria</taxon>
        <taxon>Bacillati</taxon>
        <taxon>Actinomycetota</taxon>
        <taxon>Actinomycetes</taxon>
        <taxon>Micrococcales</taxon>
        <taxon>Microbacteriaceae</taxon>
        <taxon>Frondihabitans</taxon>
    </lineage>
</organism>
<feature type="region of interest" description="Disordered" evidence="1">
    <location>
        <begin position="160"/>
        <end position="180"/>
    </location>
</feature>
<protein>
    <recommendedName>
        <fullName evidence="5">DUF4352 domain-containing protein</fullName>
    </recommendedName>
</protein>
<dbReference type="Proteomes" id="UP000280008">
    <property type="component" value="Unassembled WGS sequence"/>
</dbReference>
<feature type="compositionally biased region" description="Low complexity" evidence="1">
    <location>
        <begin position="65"/>
        <end position="76"/>
    </location>
</feature>